<dbReference type="InterPro" id="IPR051541">
    <property type="entry name" value="PTS_SugarTrans_NitroReg"/>
</dbReference>
<name>A0A532V4L4_UNCT6</name>
<comment type="caution">
    <text evidence="2">The sequence shown here is derived from an EMBL/GenBank/DDBJ whole genome shotgun (WGS) entry which is preliminary data.</text>
</comment>
<dbReference type="Gene3D" id="3.40.930.10">
    <property type="entry name" value="Mannitol-specific EII, Chain A"/>
    <property type="match status" value="1"/>
</dbReference>
<accession>A0A532V4L4</accession>
<dbReference type="PROSITE" id="PS00372">
    <property type="entry name" value="PTS_EIIA_TYPE_2_HIS"/>
    <property type="match status" value="1"/>
</dbReference>
<reference evidence="2 3" key="1">
    <citation type="submission" date="2017-06" db="EMBL/GenBank/DDBJ databases">
        <title>Novel microbial phyla capable of carbon fixation and sulfur reduction in deep-sea sediments.</title>
        <authorList>
            <person name="Huang J."/>
            <person name="Baker B."/>
            <person name="Wang Y."/>
        </authorList>
    </citation>
    <scope>NUCLEOTIDE SEQUENCE [LARGE SCALE GENOMIC DNA]</scope>
    <source>
        <strain evidence="2">B3_TA06</strain>
    </source>
</reference>
<protein>
    <submittedName>
        <fullName evidence="2">PTS fructose transporter subunit IIA</fullName>
    </submittedName>
</protein>
<proteinExistence type="predicted"/>
<dbReference type="SUPFAM" id="SSF55804">
    <property type="entry name" value="Phoshotransferase/anion transport protein"/>
    <property type="match status" value="1"/>
</dbReference>
<feature type="domain" description="PTS EIIA type-2" evidence="1">
    <location>
        <begin position="13"/>
        <end position="155"/>
    </location>
</feature>
<evidence type="ECO:0000313" key="2">
    <source>
        <dbReference type="EMBL" id="TKJ41957.1"/>
    </source>
</evidence>
<gene>
    <name evidence="2" type="ORF">CEE36_07850</name>
</gene>
<dbReference type="InterPro" id="IPR002178">
    <property type="entry name" value="PTS_EIIA_type-2_dom"/>
</dbReference>
<organism evidence="2 3">
    <name type="scientific">candidate division TA06 bacterium B3_TA06</name>
    <dbReference type="NCBI Taxonomy" id="2012487"/>
    <lineage>
        <taxon>Bacteria</taxon>
        <taxon>Bacteria division TA06</taxon>
    </lineage>
</organism>
<dbReference type="InterPro" id="IPR016152">
    <property type="entry name" value="PTrfase/Anion_transptr"/>
</dbReference>
<dbReference type="EMBL" id="NJBO01000012">
    <property type="protein sequence ID" value="TKJ41957.1"/>
    <property type="molecule type" value="Genomic_DNA"/>
</dbReference>
<dbReference type="Pfam" id="PF00359">
    <property type="entry name" value="PTS_EIIA_2"/>
    <property type="match status" value="1"/>
</dbReference>
<dbReference type="PANTHER" id="PTHR47738">
    <property type="entry name" value="PTS SYSTEM FRUCTOSE-LIKE EIIA COMPONENT-RELATED"/>
    <property type="match status" value="1"/>
</dbReference>
<evidence type="ECO:0000259" key="1">
    <source>
        <dbReference type="PROSITE" id="PS51094"/>
    </source>
</evidence>
<sequence length="159" mass="17550">MRCLKGGSVNLYNLLKPECISLSLSGRKKKDVLRELVGCIRKDKDSDLLVSTLLKREDLGSTGIGKGVAIPHGRSLVADKLEVVVGRSDAGVEFNAIDKKPVHLFFLIVAPPQDPGNQYLITLGRVAVVCQELLKRKRYEKPQTPEEFIALVKEIEGEL</sequence>
<dbReference type="PROSITE" id="PS51094">
    <property type="entry name" value="PTS_EIIA_TYPE_2"/>
    <property type="match status" value="1"/>
</dbReference>
<dbReference type="AlphaFoldDB" id="A0A532V4L4"/>
<dbReference type="Proteomes" id="UP000317778">
    <property type="component" value="Unassembled WGS sequence"/>
</dbReference>
<dbReference type="CDD" id="cd00211">
    <property type="entry name" value="PTS_IIA_fru"/>
    <property type="match status" value="1"/>
</dbReference>
<evidence type="ECO:0000313" key="3">
    <source>
        <dbReference type="Proteomes" id="UP000317778"/>
    </source>
</evidence>